<dbReference type="Proteomes" id="UP001203665">
    <property type="component" value="Unassembled WGS sequence"/>
</dbReference>
<comment type="subcellular location">
    <subcellularLocation>
        <location evidence="1">Cell envelope</location>
    </subcellularLocation>
</comment>
<evidence type="ECO:0000256" key="2">
    <source>
        <dbReference type="ARBA" id="ARBA00022448"/>
    </source>
</evidence>
<feature type="chain" id="PRO_5045169795" evidence="6">
    <location>
        <begin position="21"/>
        <end position="313"/>
    </location>
</feature>
<dbReference type="InterPro" id="IPR006129">
    <property type="entry name" value="AdhesinB"/>
</dbReference>
<dbReference type="InterPro" id="IPR006127">
    <property type="entry name" value="ZnuA-like"/>
</dbReference>
<evidence type="ECO:0000313" key="8">
    <source>
        <dbReference type="Proteomes" id="UP001203665"/>
    </source>
</evidence>
<keyword evidence="8" id="KW-1185">Reference proteome</keyword>
<dbReference type="Gene3D" id="3.40.50.1980">
    <property type="entry name" value="Nitrogenase molybdenum iron protein domain"/>
    <property type="match status" value="2"/>
</dbReference>
<name>A0ABT0XJN7_9BACI</name>
<dbReference type="InterPro" id="IPR006128">
    <property type="entry name" value="Lipoprotein_PsaA-like"/>
</dbReference>
<dbReference type="SUPFAM" id="SSF53807">
    <property type="entry name" value="Helical backbone' metal receptor"/>
    <property type="match status" value="1"/>
</dbReference>
<keyword evidence="3" id="KW-0479">Metal-binding</keyword>
<dbReference type="EMBL" id="JAMQJY010000001">
    <property type="protein sequence ID" value="MCM2676103.1"/>
    <property type="molecule type" value="Genomic_DNA"/>
</dbReference>
<reference evidence="7" key="1">
    <citation type="submission" date="2022-06" db="EMBL/GenBank/DDBJ databases">
        <title>Alkalicoccobacillus porphyridii sp. nov., isolated from a marine red alga, Porphyridium purpureum and reclassification of Shouchella plakortidis and Shouchella gibsonii as Alkalicoccobacillus plakortidis comb. nov. and Alkalicoccobacillus gibsonii comb. nov.</title>
        <authorList>
            <person name="Kim K.H."/>
            <person name="Lee J.K."/>
            <person name="Han D.M."/>
            <person name="Baek J.H."/>
            <person name="Jeon C.O."/>
        </authorList>
    </citation>
    <scope>NUCLEOTIDE SEQUENCE</scope>
    <source>
        <strain evidence="7">DSM 19153</strain>
    </source>
</reference>
<dbReference type="PRINTS" id="PR00690">
    <property type="entry name" value="ADHESNFAMILY"/>
</dbReference>
<dbReference type="InterPro" id="IPR050492">
    <property type="entry name" value="Bact_metal-bind_prot9"/>
</dbReference>
<keyword evidence="2 5" id="KW-0813">Transport</keyword>
<keyword evidence="4 6" id="KW-0732">Signal</keyword>
<sequence length="313" mass="33629">MKRYYTVTGGALLSSVLLLGACESNNKPTATTDTDDTINVVATIAQIADPLEVIGGEHISVKALMGPGVDPHLYEATQSDIGMLQEADLIFYSGLHLEANMMDVFSNTSVPALAVAEAIPSADLLEDEEEEGAIDPHVWFDPELWTIALDAAVEELKSYAPEHADEFEQNKVAYFAELETLHQESKDTLATIPAEQRVLVTAHDAFQYFGRANDLEVVALQGLSTESEIGLSDVQSTIDIIIEKEVPAVFIETSINDSSIRSVIDGASNAGVEVELGGELYSDAMGEAGTETGTYIGMYQHNVSTILEALSAE</sequence>
<dbReference type="PRINTS" id="PR00691">
    <property type="entry name" value="ADHESINB"/>
</dbReference>
<evidence type="ECO:0000313" key="7">
    <source>
        <dbReference type="EMBL" id="MCM2676103.1"/>
    </source>
</evidence>
<evidence type="ECO:0000256" key="1">
    <source>
        <dbReference type="ARBA" id="ARBA00004196"/>
    </source>
</evidence>
<evidence type="ECO:0000256" key="5">
    <source>
        <dbReference type="RuleBase" id="RU003512"/>
    </source>
</evidence>
<dbReference type="PANTHER" id="PTHR42953">
    <property type="entry name" value="HIGH-AFFINITY ZINC UPTAKE SYSTEM PROTEIN ZNUA-RELATED"/>
    <property type="match status" value="1"/>
</dbReference>
<accession>A0ABT0XJN7</accession>
<comment type="caution">
    <text evidence="7">The sequence shown here is derived from an EMBL/GenBank/DDBJ whole genome shotgun (WGS) entry which is preliminary data.</text>
</comment>
<evidence type="ECO:0000256" key="4">
    <source>
        <dbReference type="ARBA" id="ARBA00022729"/>
    </source>
</evidence>
<dbReference type="PANTHER" id="PTHR42953:SF1">
    <property type="entry name" value="METAL-BINDING PROTEIN HI_0362-RELATED"/>
    <property type="match status" value="1"/>
</dbReference>
<dbReference type="Pfam" id="PF01297">
    <property type="entry name" value="ZnuA"/>
    <property type="match status" value="1"/>
</dbReference>
<proteinExistence type="inferred from homology"/>
<protein>
    <submittedName>
        <fullName evidence="7">Zinc ABC transporter substrate-binding protein</fullName>
    </submittedName>
</protein>
<dbReference type="RefSeq" id="WP_251607774.1">
    <property type="nucleotide sequence ID" value="NZ_JAMQJY010000001.1"/>
</dbReference>
<evidence type="ECO:0000256" key="3">
    <source>
        <dbReference type="ARBA" id="ARBA00022723"/>
    </source>
</evidence>
<comment type="similarity">
    <text evidence="5">Belongs to the bacterial solute-binding protein 9 family.</text>
</comment>
<gene>
    <name evidence="7" type="ORF">NDM98_11740</name>
</gene>
<feature type="signal peptide" evidence="6">
    <location>
        <begin position="1"/>
        <end position="20"/>
    </location>
</feature>
<evidence type="ECO:0000256" key="6">
    <source>
        <dbReference type="SAM" id="SignalP"/>
    </source>
</evidence>
<organism evidence="7 8">
    <name type="scientific">Alkalicoccobacillus plakortidis</name>
    <dbReference type="NCBI Taxonomy" id="444060"/>
    <lineage>
        <taxon>Bacteria</taxon>
        <taxon>Bacillati</taxon>
        <taxon>Bacillota</taxon>
        <taxon>Bacilli</taxon>
        <taxon>Bacillales</taxon>
        <taxon>Bacillaceae</taxon>
        <taxon>Alkalicoccobacillus</taxon>
    </lineage>
</organism>
<dbReference type="PROSITE" id="PS51257">
    <property type="entry name" value="PROKAR_LIPOPROTEIN"/>
    <property type="match status" value="1"/>
</dbReference>